<feature type="domain" description="FAT" evidence="19">
    <location>
        <begin position="1965"/>
        <end position="2566"/>
    </location>
</feature>
<dbReference type="GO" id="GO:0035556">
    <property type="term" value="P:intracellular signal transduction"/>
    <property type="evidence" value="ECO:0007669"/>
    <property type="project" value="UniProtKB-ARBA"/>
</dbReference>
<dbReference type="GO" id="GO:0005634">
    <property type="term" value="C:nucleus"/>
    <property type="evidence" value="ECO:0007669"/>
    <property type="project" value="UniProtKB-SubCell"/>
</dbReference>
<dbReference type="PROSITE" id="PS50290">
    <property type="entry name" value="PI3_4_KINASE_3"/>
    <property type="match status" value="1"/>
</dbReference>
<dbReference type="PROSITE" id="PS51190">
    <property type="entry name" value="FATC"/>
    <property type="match status" value="1"/>
</dbReference>
<dbReference type="GeneID" id="19303929"/>
<dbReference type="InterPro" id="IPR036940">
    <property type="entry name" value="PI3/4_kinase_cat_sf"/>
</dbReference>
<feature type="region of interest" description="Disordered" evidence="17">
    <location>
        <begin position="2571"/>
        <end position="2593"/>
    </location>
</feature>
<keyword evidence="10 16" id="KW-0418">Kinase</keyword>
<dbReference type="InterPro" id="IPR018936">
    <property type="entry name" value="PI3/4_kinase_CS"/>
</dbReference>
<evidence type="ECO:0000256" key="6">
    <source>
        <dbReference type="ARBA" id="ARBA00022527"/>
    </source>
</evidence>
<dbReference type="PROSITE" id="PS51189">
    <property type="entry name" value="FAT"/>
    <property type="match status" value="1"/>
</dbReference>
<keyword evidence="6 16" id="KW-0723">Serine/threonine-protein kinase</keyword>
<evidence type="ECO:0000313" key="21">
    <source>
        <dbReference type="EMBL" id="EPQ56508.1"/>
    </source>
</evidence>
<keyword evidence="7 16" id="KW-0808">Transferase</keyword>
<feature type="domain" description="FATC" evidence="20">
    <location>
        <begin position="3014"/>
        <end position="3046"/>
    </location>
</feature>
<dbReference type="SUPFAM" id="SSF48371">
    <property type="entry name" value="ARM repeat"/>
    <property type="match status" value="1"/>
</dbReference>
<evidence type="ECO:0000256" key="12">
    <source>
        <dbReference type="ARBA" id="ARBA00023242"/>
    </source>
</evidence>
<comment type="similarity">
    <text evidence="2 16">Belongs to the PI3/PI4-kinase family. ATM subfamily.</text>
</comment>
<dbReference type="EC" id="2.7.11.1" evidence="4 16"/>
<gene>
    <name evidence="21" type="ORF">GLOTRDRAFT_138224</name>
</gene>
<dbReference type="GO" id="GO:0004674">
    <property type="term" value="F:protein serine/threonine kinase activity"/>
    <property type="evidence" value="ECO:0007669"/>
    <property type="project" value="UniProtKB-KW"/>
</dbReference>
<evidence type="ECO:0000256" key="16">
    <source>
        <dbReference type="RuleBase" id="RU365027"/>
    </source>
</evidence>
<dbReference type="GO" id="GO:0006325">
    <property type="term" value="P:chromatin organization"/>
    <property type="evidence" value="ECO:0007669"/>
    <property type="project" value="UniProtKB-KW"/>
</dbReference>
<keyword evidence="22" id="KW-1185">Reference proteome</keyword>
<dbReference type="Proteomes" id="UP000030669">
    <property type="component" value="Unassembled WGS sequence"/>
</dbReference>
<dbReference type="eggNOG" id="KOG0892">
    <property type="taxonomic scope" value="Eukaryota"/>
</dbReference>
<evidence type="ECO:0000256" key="15">
    <source>
        <dbReference type="ARBA" id="ARBA00048679"/>
    </source>
</evidence>
<dbReference type="InterPro" id="IPR011009">
    <property type="entry name" value="Kinase-like_dom_sf"/>
</dbReference>
<keyword evidence="16" id="KW-0779">Telomere</keyword>
<dbReference type="OMA" id="DVRLYRM"/>
<evidence type="ECO:0000259" key="18">
    <source>
        <dbReference type="PROSITE" id="PS50290"/>
    </source>
</evidence>
<dbReference type="STRING" id="670483.S7QB01"/>
<dbReference type="PROSITE" id="PS00916">
    <property type="entry name" value="PI3_4_KINASE_2"/>
    <property type="match status" value="1"/>
</dbReference>
<evidence type="ECO:0000256" key="13">
    <source>
        <dbReference type="ARBA" id="ARBA00025079"/>
    </source>
</evidence>
<dbReference type="HOGENOM" id="CLU_000178_11_0_1"/>
<feature type="region of interest" description="Disordered" evidence="17">
    <location>
        <begin position="179"/>
        <end position="233"/>
    </location>
</feature>
<dbReference type="InterPro" id="IPR014009">
    <property type="entry name" value="PIK_FAT"/>
</dbReference>
<dbReference type="PANTHER" id="PTHR37079:SF4">
    <property type="entry name" value="SERINE_THREONINE-PROTEIN KINASE ATM"/>
    <property type="match status" value="1"/>
</dbReference>
<evidence type="ECO:0000256" key="9">
    <source>
        <dbReference type="ARBA" id="ARBA00022763"/>
    </source>
</evidence>
<dbReference type="GO" id="GO:0000781">
    <property type="term" value="C:chromosome, telomeric region"/>
    <property type="evidence" value="ECO:0007669"/>
    <property type="project" value="UniProtKB-SubCell"/>
</dbReference>
<organism evidence="21 22">
    <name type="scientific">Gloeophyllum trabeum (strain ATCC 11539 / FP-39264 / Madison 617)</name>
    <name type="common">Brown rot fungus</name>
    <dbReference type="NCBI Taxonomy" id="670483"/>
    <lineage>
        <taxon>Eukaryota</taxon>
        <taxon>Fungi</taxon>
        <taxon>Dikarya</taxon>
        <taxon>Basidiomycota</taxon>
        <taxon>Agaricomycotina</taxon>
        <taxon>Agaricomycetes</taxon>
        <taxon>Gloeophyllales</taxon>
        <taxon>Gloeophyllaceae</taxon>
        <taxon>Gloeophyllum</taxon>
    </lineage>
</organism>
<feature type="compositionally biased region" description="Acidic residues" evidence="17">
    <location>
        <begin position="179"/>
        <end position="191"/>
    </location>
</feature>
<dbReference type="SUPFAM" id="SSF56112">
    <property type="entry name" value="Protein kinase-like (PK-like)"/>
    <property type="match status" value="1"/>
</dbReference>
<dbReference type="InterPro" id="IPR038980">
    <property type="entry name" value="ATM_plant"/>
</dbReference>
<evidence type="ECO:0000256" key="17">
    <source>
        <dbReference type="SAM" id="MobiDB-lite"/>
    </source>
</evidence>
<evidence type="ECO:0000256" key="1">
    <source>
        <dbReference type="ARBA" id="ARBA00004123"/>
    </source>
</evidence>
<dbReference type="EMBL" id="KB469300">
    <property type="protein sequence ID" value="EPQ56508.1"/>
    <property type="molecule type" value="Genomic_DNA"/>
</dbReference>
<dbReference type="GO" id="GO:0006281">
    <property type="term" value="P:DNA repair"/>
    <property type="evidence" value="ECO:0007669"/>
    <property type="project" value="InterPro"/>
</dbReference>
<accession>S7QB01</accession>
<dbReference type="Pfam" id="PF02260">
    <property type="entry name" value="FATC"/>
    <property type="match status" value="1"/>
</dbReference>
<dbReference type="GO" id="GO:0005524">
    <property type="term" value="F:ATP binding"/>
    <property type="evidence" value="ECO:0007669"/>
    <property type="project" value="UniProtKB-KW"/>
</dbReference>
<dbReference type="RefSeq" id="XP_007865226.1">
    <property type="nucleotide sequence ID" value="XM_007867035.1"/>
</dbReference>
<keyword evidence="9 16" id="KW-0227">DNA damage</keyword>
<feature type="compositionally biased region" description="Basic and acidic residues" evidence="17">
    <location>
        <begin position="192"/>
        <end position="206"/>
    </location>
</feature>
<protein>
    <recommendedName>
        <fullName evidence="5 16">Serine/threonine-protein kinase Tel1</fullName>
        <ecNumber evidence="4 16">2.7.11.1</ecNumber>
    </recommendedName>
</protein>
<comment type="catalytic activity">
    <reaction evidence="14 16">
        <text>L-threonyl-[protein] + ATP = O-phospho-L-threonyl-[protein] + ADP + H(+)</text>
        <dbReference type="Rhea" id="RHEA:46608"/>
        <dbReference type="Rhea" id="RHEA-COMP:11060"/>
        <dbReference type="Rhea" id="RHEA-COMP:11605"/>
        <dbReference type="ChEBI" id="CHEBI:15378"/>
        <dbReference type="ChEBI" id="CHEBI:30013"/>
        <dbReference type="ChEBI" id="CHEBI:30616"/>
        <dbReference type="ChEBI" id="CHEBI:61977"/>
        <dbReference type="ChEBI" id="CHEBI:456216"/>
        <dbReference type="EC" id="2.7.11.1"/>
    </reaction>
</comment>
<evidence type="ECO:0000256" key="10">
    <source>
        <dbReference type="ARBA" id="ARBA00022777"/>
    </source>
</evidence>
<sequence length="3046" mass="342687">MNNNLKNVVSQLGSDKVRERQEALETLKTTFARDSAVLSVDPDGKGRAWLAIFQALFTLVDQEKKDVIGKGSLESAVGPGAAARRRLGEAASTVRWLAERSVHRMNSKVIHSILDRLVHKVAYRSTDLLAPVALDFLKAIRCVVSFHPHLDHLKAAVWVDIVRLTFNIVLGDPLNSFLDEDDSASAEEPDDADGHDSGDPDQDQRHPTTLPGSSRKRLRPILKDRHSTATRRHVGRTVKAVSPEQVESMTILSILLRSNAAPFLSQEHPRLPEAILSRFRRFIDMYPSDSSLYHDCLHALSATLGHIALNKTLAVHKFASDVWGGLVELMATKNKKLKESLLANLKLLFPYLTMSMVEDSDAATSWAEGVGKLWQALDMEIGSRRGLEPLPLDAIRLQLALPTDEGAVEEPTGAFVAHTFRYGREFSASHALTWAVLELQADCLAKLLVLSESMRGSLATMTRNDGKRARLQNPIATLLVSIQNEPQTSIRTYRLQLLLFFIDRHWMILHADHRGAVLDLLNQYISIDDAVAQSWVFLTLAAIAYAVGRQDGSNTAKRFDQGSWDAIWTHLVRRANVALICRAACHAGYTLLQAARHLVSPQCVLSEIELLARDLDVQGPTYPSDSVCAFLGTCLKIASQDMRLFRMQLEEKVLSWLIEVWRVGEGSVRAVSSAPSHTVDDVLSLLQTIRGVGRRAHVICRILLPDCLITHTVIEEQKCSVIRDYLLDAHLPRYSETTTSKADHASDGSSGTMQGDADLSEPRARDRRISTFLLKLLEDVSVRWGALQDMKMTAERARRDLDLAAVALIFEHCLVLNGVRSNRRVIQAACRVVSQLKPLLTDSKLTDAERLSLVLGLEPLALAQLQTEEDDIWETMLPAGEGTGIKREILRRVLRGSDNSARDVASRRCLQRLVWQSSDVQDAFAGMLENMRIVTRAALGCHTSSATFAASRMLEDEDDFAETYARSRMTRATEIQPSDDTSMERLDLIRSCTLFLSVAPILQSSCGEPTRDKELSEIFLQSGDTKFLAYAGPYFHSIRMRTLTISVSILEKFLDKVEALLIPYLYSHSERLQVLVIQFLGSTSHIWLDQNDGDLSPESVGGRVLTLCRWLQETLQTGRISSWKTRDHIARFLDGYLSQDPTQRFWRLRLDDEEDVEEPDSFPTAILPTLCADKDVRVRFRAAVLNARLFRLAYANKLDPLPLYTSVTKSLCTDLGNLEHMLTRLLCLGNIMVVSSAVRRGSYWHLLETCLYTVAYNAHVKAVLLCVSERMGLPSLSQLFEAYASQIAYSIRQGELDFLRLPPHLLGYTDRRACAEATFLQFSPTNLLAGGSPSTVAHGKKLFANHCKAIQKTVAQGIWECFPDIIGHQLVFWVEDHMSDPEAKVEDLRQVLLEKVSDMQEAHNFDKYILQRADCIIAAMLRTVNDPDFSQDGSIVNALRAIGDEAVQTFQDLSHYRSRDAFPAHEPNLPSFSATTILHSLKWLLRLAPQVRVESVSYHLMHQLFSDIQRSPLLNEQKRLINGILIWVAAQASLFRDMTLLRTFINGSTILLCQSDLARAAQSMLEWAFGVYIKASDRDPRFPNVVVRISCIAHDYMMDSQDRTVSQLGSDLLQWIEAQTVILSDIDSIRPQVLKALPAWPREPSAPLGAIYDTTTGDNISSVLADHRMLGNKFRLVRRLRDSLSSADSRRFAISDFWRLKECIPSPESIQDKDAEAFAELLFLAQGRIESFANDQPAPETLRTRHQRYGRKKDADAGSLGTALTYRPIILALLSLLDSPSPSRASGAYRTLRLLISVCTPATLEPRSWSTDIRGELRFLQAHPVTPRIAASCQIQDLMAEAIVHSSKDFPVWITTVTKLFCDVLAAQDRFFAQLCSVVVDDVEFAEQVLPVLIHTVLEVSRRKQEDSNTRTIVSEYLMAVLSLEGVHTSSLRAVVDVILHLRHFSPDSSDALAYDKWLELDYTLLSQSCLKFGAYTTALLFLELAIEYTPTEATAVDEQVLYEIYSRIDEPDGFYGIKTRDLHQFLLKRFHHEHQWDKAFKFHGASIEAGAASPSDAEGIIQSLHSFGFHHMAIGMPDVSVAGAIHTPSSRFNYDLGWRTETWDLPEQTEVLNNGAPLYKALRAVHRERDQQVVNSTLHSGLRAELERLRGLGDENLVEIREVARNLMCLSEVCRWRTNELQENLRRKNIDLDKWSIFHGIHAGFDFTDLESIMATRVSLLRSAAQREQRELIGNLVTPFFKSIIDIEKKCLVRLSAAARDSRQLQVALNSVIRAQRLEGDPSLEVSEEFAHVLWLQNEQKLAVQLLQEILGSSVSHSDQETLTADSRAVLLARLGTWTSEACLQKPTDILSHYFDPAVAYIAPVGGSQSRHSSQAIVYQQCAMFAERQYSAISKSDDALRWKVYMDRKIQEIKQRKREMEKFPAGTSQYNALARDQEKAEKLLRLDEDRWKHHQSALEAFIQQAVDMHSCYLEASDDFDDDGSIRLCSLWFANFDNATLQPRVRSALDRVASRKFVFLAHQLSARLSKNHAEGTGQSTLRALLIRMCKEHPFHSLYQVYCLRAEQAPSQSQSSSANRRHSARHESPSSQIDRASAATDIFDRLREDPSTGHRIERIESLCNASLQWAKYPIKKNSKYDKSQKGPFQVPDDLLIRKIQDYDVPVMTAETPIDPTMQYSDCIWINKYESTFETAGGVNLPKIINCIGSDGERYKQLFKGEGGDDLRQDAVMEQVFDLVNIVLRRDVETRKRDLNVRGYKVIPLASQAGVIQFVKNTTPLQSWLFAAHIRYRPEDMSHKEVHSQLVKKRKECGGQAEPLVDLFLDIRKRFRPVMRHYFTEKHKNPMSWFSKRLNYTRSIATTSIVGHILGLGDRHTSNILLDNSTGQVVHIDLGIAFDQGKLLPVPERVPFRMTADMVDGMGMSGTQGVFQRCAEETLRVLRDGSEVIMTVLEVFKYDPLHSWTASELKIKRIQGESAPTFPDGTRMAIGIDMTSGSADEAADRALTSVAKKLDKSLSVEYTVNDLIAQATDPVNLATIFPGWGPHY</sequence>
<dbReference type="InterPro" id="IPR021668">
    <property type="entry name" value="TAN"/>
</dbReference>
<dbReference type="PANTHER" id="PTHR37079">
    <property type="entry name" value="SERINE/THREONINE-PROTEIN KINASE ATM"/>
    <property type="match status" value="1"/>
</dbReference>
<comment type="subcellular location">
    <subcellularLocation>
        <location evidence="16">Chromosome</location>
        <location evidence="16">Telomere</location>
    </subcellularLocation>
    <subcellularLocation>
        <location evidence="1 16">Nucleus</location>
    </subcellularLocation>
</comment>
<dbReference type="SMART" id="SM01343">
    <property type="entry name" value="FATC"/>
    <property type="match status" value="1"/>
</dbReference>
<dbReference type="Pfam" id="PF00454">
    <property type="entry name" value="PI3_PI4_kinase"/>
    <property type="match status" value="1"/>
</dbReference>
<evidence type="ECO:0000259" key="19">
    <source>
        <dbReference type="PROSITE" id="PS51189"/>
    </source>
</evidence>
<evidence type="ECO:0000313" key="22">
    <source>
        <dbReference type="Proteomes" id="UP000030669"/>
    </source>
</evidence>
<dbReference type="Pfam" id="PF11640">
    <property type="entry name" value="TAN"/>
    <property type="match status" value="1"/>
</dbReference>
<dbReference type="InterPro" id="IPR000403">
    <property type="entry name" value="PI3/4_kinase_cat_dom"/>
</dbReference>
<evidence type="ECO:0000256" key="4">
    <source>
        <dbReference type="ARBA" id="ARBA00012513"/>
    </source>
</evidence>
<evidence type="ECO:0000256" key="8">
    <source>
        <dbReference type="ARBA" id="ARBA00022741"/>
    </source>
</evidence>
<keyword evidence="8 16" id="KW-0547">Nucleotide-binding</keyword>
<keyword evidence="11 16" id="KW-0067">ATP-binding</keyword>
<dbReference type="GO" id="GO:0106310">
    <property type="term" value="F:protein serine kinase activity"/>
    <property type="evidence" value="ECO:0007669"/>
    <property type="project" value="RHEA"/>
</dbReference>
<evidence type="ECO:0000256" key="7">
    <source>
        <dbReference type="ARBA" id="ARBA00022679"/>
    </source>
</evidence>
<evidence type="ECO:0000256" key="2">
    <source>
        <dbReference type="ARBA" id="ARBA00010769"/>
    </source>
</evidence>
<dbReference type="InterPro" id="IPR003152">
    <property type="entry name" value="FATC_dom"/>
</dbReference>
<reference evidence="21 22" key="1">
    <citation type="journal article" date="2012" name="Science">
        <title>The Paleozoic origin of enzymatic lignin decomposition reconstructed from 31 fungal genomes.</title>
        <authorList>
            <person name="Floudas D."/>
            <person name="Binder M."/>
            <person name="Riley R."/>
            <person name="Barry K."/>
            <person name="Blanchette R.A."/>
            <person name="Henrissat B."/>
            <person name="Martinez A.T."/>
            <person name="Otillar R."/>
            <person name="Spatafora J.W."/>
            <person name="Yadav J.S."/>
            <person name="Aerts A."/>
            <person name="Benoit I."/>
            <person name="Boyd A."/>
            <person name="Carlson A."/>
            <person name="Copeland A."/>
            <person name="Coutinho P.M."/>
            <person name="de Vries R.P."/>
            <person name="Ferreira P."/>
            <person name="Findley K."/>
            <person name="Foster B."/>
            <person name="Gaskell J."/>
            <person name="Glotzer D."/>
            <person name="Gorecki P."/>
            <person name="Heitman J."/>
            <person name="Hesse C."/>
            <person name="Hori C."/>
            <person name="Igarashi K."/>
            <person name="Jurgens J.A."/>
            <person name="Kallen N."/>
            <person name="Kersten P."/>
            <person name="Kohler A."/>
            <person name="Kuees U."/>
            <person name="Kumar T.K.A."/>
            <person name="Kuo A."/>
            <person name="LaButti K."/>
            <person name="Larrondo L.F."/>
            <person name="Lindquist E."/>
            <person name="Ling A."/>
            <person name="Lombard V."/>
            <person name="Lucas S."/>
            <person name="Lundell T."/>
            <person name="Martin R."/>
            <person name="McLaughlin D.J."/>
            <person name="Morgenstern I."/>
            <person name="Morin E."/>
            <person name="Murat C."/>
            <person name="Nagy L.G."/>
            <person name="Nolan M."/>
            <person name="Ohm R.A."/>
            <person name="Patyshakuliyeva A."/>
            <person name="Rokas A."/>
            <person name="Ruiz-Duenas F.J."/>
            <person name="Sabat G."/>
            <person name="Salamov A."/>
            <person name="Samejima M."/>
            <person name="Schmutz J."/>
            <person name="Slot J.C."/>
            <person name="St John F."/>
            <person name="Stenlid J."/>
            <person name="Sun H."/>
            <person name="Sun S."/>
            <person name="Syed K."/>
            <person name="Tsang A."/>
            <person name="Wiebenga A."/>
            <person name="Young D."/>
            <person name="Pisabarro A."/>
            <person name="Eastwood D.C."/>
            <person name="Martin F."/>
            <person name="Cullen D."/>
            <person name="Grigoriev I.V."/>
            <person name="Hibbett D.S."/>
        </authorList>
    </citation>
    <scope>NUCLEOTIDE SEQUENCE [LARGE SCALE GENOMIC DNA]</scope>
    <source>
        <strain evidence="21 22">ATCC 11539</strain>
    </source>
</reference>
<dbReference type="InterPro" id="IPR044107">
    <property type="entry name" value="PIKKc_ATM"/>
</dbReference>
<dbReference type="OrthoDB" id="381190at2759"/>
<dbReference type="KEGG" id="gtr:GLOTRDRAFT_138224"/>
<dbReference type="Gene3D" id="1.10.1070.11">
    <property type="entry name" value="Phosphatidylinositol 3-/4-kinase, catalytic domain"/>
    <property type="match status" value="1"/>
</dbReference>
<dbReference type="CDD" id="cd05171">
    <property type="entry name" value="PIKKc_ATM"/>
    <property type="match status" value="1"/>
</dbReference>
<evidence type="ECO:0000256" key="5">
    <source>
        <dbReference type="ARBA" id="ARBA00014619"/>
    </source>
</evidence>
<feature type="region of interest" description="Disordered" evidence="17">
    <location>
        <begin position="738"/>
        <end position="763"/>
    </location>
</feature>
<feature type="domain" description="PI3K/PI4K catalytic" evidence="18">
    <location>
        <begin position="2687"/>
        <end position="3003"/>
    </location>
</feature>
<evidence type="ECO:0000256" key="14">
    <source>
        <dbReference type="ARBA" id="ARBA00047899"/>
    </source>
</evidence>
<evidence type="ECO:0000259" key="20">
    <source>
        <dbReference type="PROSITE" id="PS51190"/>
    </source>
</evidence>
<comment type="function">
    <text evidence="13 16">Serine/threonine protein kinase which activates checkpoint signaling upon genotoxic stresses such as ionizing radiation (IR), ultraviolet light (UV), or DNA replication stalling, thereby acting as a DNA damage sensor. Recognizes the substrate consensus sequence [ST]-Q. Phosphorylates histone H2A to form H2AS128ph (gamma-H2A) at sites of DNA damage, involved in the regulation of DNA damage response mechanism. Required for the control of telomere length and genome stability.</text>
</comment>
<dbReference type="InterPro" id="IPR016024">
    <property type="entry name" value="ARM-type_fold"/>
</dbReference>
<comment type="catalytic activity">
    <reaction evidence="15">
        <text>L-seryl-[protein] + ATP = O-phospho-L-seryl-[protein] + ADP + H(+)</text>
        <dbReference type="Rhea" id="RHEA:17989"/>
        <dbReference type="Rhea" id="RHEA-COMP:9863"/>
        <dbReference type="Rhea" id="RHEA-COMP:11604"/>
        <dbReference type="ChEBI" id="CHEBI:15378"/>
        <dbReference type="ChEBI" id="CHEBI:29999"/>
        <dbReference type="ChEBI" id="CHEBI:30616"/>
        <dbReference type="ChEBI" id="CHEBI:83421"/>
        <dbReference type="ChEBI" id="CHEBI:456216"/>
        <dbReference type="EC" id="2.7.11.1"/>
    </reaction>
</comment>
<keyword evidence="16" id="KW-0158">Chromosome</keyword>
<evidence type="ECO:0000256" key="3">
    <source>
        <dbReference type="ARBA" id="ARBA00011370"/>
    </source>
</evidence>
<dbReference type="Gene3D" id="3.30.1010.10">
    <property type="entry name" value="Phosphatidylinositol 3-kinase Catalytic Subunit, Chain A, domain 4"/>
    <property type="match status" value="1"/>
</dbReference>
<proteinExistence type="inferred from homology"/>
<keyword evidence="12 16" id="KW-0539">Nucleus</keyword>
<comment type="subunit">
    <text evidence="3">Associates with DNA double-strand breaks.</text>
</comment>
<name>S7QB01_GLOTA</name>
<dbReference type="SMART" id="SM00146">
    <property type="entry name" value="PI3Kc"/>
    <property type="match status" value="1"/>
</dbReference>
<evidence type="ECO:0000256" key="11">
    <source>
        <dbReference type="ARBA" id="ARBA00022840"/>
    </source>
</evidence>
<keyword evidence="16" id="KW-0156">Chromatin regulator</keyword>
<dbReference type="SMART" id="SM01342">
    <property type="entry name" value="TAN"/>
    <property type="match status" value="1"/>
</dbReference>